<keyword evidence="2" id="KW-1185">Reference proteome</keyword>
<protein>
    <submittedName>
        <fullName evidence="1">Uncharacterized protein</fullName>
    </submittedName>
</protein>
<sequence>MLTASIRRVETLSVDVAGEGLEAVQAELEKARPAGFDLVSAPVAMQKGKTAITATGTYARRDEVQEIEAPSYAELRAAVPEGWQMLSVRRV</sequence>
<dbReference type="Proteomes" id="UP000285768">
    <property type="component" value="Chromosome"/>
</dbReference>
<dbReference type="EMBL" id="CP035037">
    <property type="protein sequence ID" value="QAB18749.1"/>
    <property type="molecule type" value="Genomic_DNA"/>
</dbReference>
<name>A0ABX5QI39_9MICO</name>
<evidence type="ECO:0000313" key="2">
    <source>
        <dbReference type="Proteomes" id="UP000285768"/>
    </source>
</evidence>
<dbReference type="RefSeq" id="WP_128387497.1">
    <property type="nucleotide sequence ID" value="NZ_CP035037.1"/>
</dbReference>
<evidence type="ECO:0000313" key="1">
    <source>
        <dbReference type="EMBL" id="QAB18749.1"/>
    </source>
</evidence>
<organism evidence="1 2">
    <name type="scientific">Leucobacter muris</name>
    <dbReference type="NCBI Taxonomy" id="1935379"/>
    <lineage>
        <taxon>Bacteria</taxon>
        <taxon>Bacillati</taxon>
        <taxon>Actinomycetota</taxon>
        <taxon>Actinomycetes</taxon>
        <taxon>Micrococcales</taxon>
        <taxon>Microbacteriaceae</taxon>
        <taxon>Leucobacter</taxon>
    </lineage>
</organism>
<proteinExistence type="predicted"/>
<accession>A0ABX5QI39</accession>
<gene>
    <name evidence="1" type="ORF">Leucomu_13255</name>
</gene>
<reference evidence="1 2" key="1">
    <citation type="submission" date="2019-01" db="EMBL/GenBank/DDBJ databases">
        <title>Leucobacter muris sp. nov. isolated from the nose of a laboratory mouse.</title>
        <authorList>
            <person name="Benga L."/>
            <person name="Sproeer C."/>
            <person name="Schumann P."/>
            <person name="Verbarg S."/>
            <person name="Bunk B."/>
            <person name="Engelhardt E."/>
            <person name="Benten P.M."/>
            <person name="Sager M."/>
        </authorList>
    </citation>
    <scope>NUCLEOTIDE SEQUENCE [LARGE SCALE GENOMIC DNA]</scope>
    <source>
        <strain evidence="1 2">DSM 101948</strain>
    </source>
</reference>